<proteinExistence type="predicted"/>
<name>A0AAU8S110_PSEPU</name>
<dbReference type="Proteomes" id="UP000033260">
    <property type="component" value="Chromosome"/>
</dbReference>
<dbReference type="AlphaFoldDB" id="A0AAU8S110"/>
<organism evidence="1 2">
    <name type="scientific">Pseudomonas putida S13.1.2</name>
    <dbReference type="NCBI Taxonomy" id="1384061"/>
    <lineage>
        <taxon>Bacteria</taxon>
        <taxon>Pseudomonadati</taxon>
        <taxon>Pseudomonadota</taxon>
        <taxon>Gammaproteobacteria</taxon>
        <taxon>Pseudomonadales</taxon>
        <taxon>Pseudomonadaceae</taxon>
        <taxon>Pseudomonas</taxon>
    </lineage>
</organism>
<protein>
    <recommendedName>
        <fullName evidence="3">DUF3606 domain-containing protein</fullName>
    </recommendedName>
</protein>
<evidence type="ECO:0008006" key="3">
    <source>
        <dbReference type="Google" id="ProtNLM"/>
    </source>
</evidence>
<dbReference type="EMBL" id="CP010979">
    <property type="protein sequence ID" value="AJQ46410.1"/>
    <property type="molecule type" value="Genomic_DNA"/>
</dbReference>
<dbReference type="RefSeq" id="WP_019471835.1">
    <property type="nucleotide sequence ID" value="NZ_CP010979.1"/>
</dbReference>
<accession>A0AAU8S110</accession>
<reference evidence="1 2" key="1">
    <citation type="submission" date="2015-02" db="EMBL/GenBank/DDBJ databases">
        <title>Complete Genome Sequencing of Pseudomonas putida S13.1.2.</title>
        <authorList>
            <person name="Chong T.M."/>
            <person name="Chan K.G."/>
            <person name="Dessaux Y."/>
        </authorList>
    </citation>
    <scope>NUCLEOTIDE SEQUENCE [LARGE SCALE GENOMIC DNA]</scope>
    <source>
        <strain evidence="1 2">S13.1.2</strain>
    </source>
</reference>
<evidence type="ECO:0000313" key="2">
    <source>
        <dbReference type="Proteomes" id="UP000033260"/>
    </source>
</evidence>
<evidence type="ECO:0000313" key="1">
    <source>
        <dbReference type="EMBL" id="AJQ46410.1"/>
    </source>
</evidence>
<gene>
    <name evidence="1" type="ORF">N805_03900</name>
</gene>
<sequence>MSPANEAAQQHDVEIARFRRNDFADLEAWAEEVGVSTDELAAQILKKATHFLGQRGKPKSSNVVPFSAPR</sequence>